<gene>
    <name evidence="2" type="ORF">SHERM_21168</name>
</gene>
<dbReference type="Pfam" id="PF13952">
    <property type="entry name" value="DUF4216"/>
    <property type="match status" value="1"/>
</dbReference>
<name>A0A9N7N6I8_STRHE</name>
<evidence type="ECO:0000313" key="3">
    <source>
        <dbReference type="Proteomes" id="UP001153555"/>
    </source>
</evidence>
<proteinExistence type="predicted"/>
<evidence type="ECO:0000259" key="1">
    <source>
        <dbReference type="Pfam" id="PF13952"/>
    </source>
</evidence>
<dbReference type="InterPro" id="IPR025312">
    <property type="entry name" value="DUF4216"/>
</dbReference>
<dbReference type="EMBL" id="CACSLK010024742">
    <property type="protein sequence ID" value="CAA0824197.1"/>
    <property type="molecule type" value="Genomic_DNA"/>
</dbReference>
<protein>
    <recommendedName>
        <fullName evidence="1">DUF4216 domain-containing protein</fullName>
    </recommendedName>
</protein>
<organism evidence="2 3">
    <name type="scientific">Striga hermonthica</name>
    <name type="common">Purple witchweed</name>
    <name type="synonym">Buchnera hermonthica</name>
    <dbReference type="NCBI Taxonomy" id="68872"/>
    <lineage>
        <taxon>Eukaryota</taxon>
        <taxon>Viridiplantae</taxon>
        <taxon>Streptophyta</taxon>
        <taxon>Embryophyta</taxon>
        <taxon>Tracheophyta</taxon>
        <taxon>Spermatophyta</taxon>
        <taxon>Magnoliopsida</taxon>
        <taxon>eudicotyledons</taxon>
        <taxon>Gunneridae</taxon>
        <taxon>Pentapetalae</taxon>
        <taxon>asterids</taxon>
        <taxon>lamiids</taxon>
        <taxon>Lamiales</taxon>
        <taxon>Orobanchaceae</taxon>
        <taxon>Buchnereae</taxon>
        <taxon>Striga</taxon>
    </lineage>
</organism>
<evidence type="ECO:0000313" key="2">
    <source>
        <dbReference type="EMBL" id="CAA0824197.1"/>
    </source>
</evidence>
<dbReference type="AlphaFoldDB" id="A0A9N7N6I8"/>
<dbReference type="PANTHER" id="PTHR48258">
    <property type="entry name" value="DUF4218 DOMAIN-CONTAINING PROTEIN-RELATED"/>
    <property type="match status" value="1"/>
</dbReference>
<sequence>MQNSGVLVEAESMHFSSAKDKNPLCASSSYFGIIEEIWELNYVKFTVPVFKCKWVDSNNGVQVDELGFTLVDFRKVGYKNEPFIMASQAKQVFYVIDPSNENCSVVLHGKRQVSDDDKNDLTIDVSEFPSNTSRIAVENEEVELDDEIFELPNDKKLKEYWLRRAGENWRSFKTSLNRYISGKQKGQLPYIKTYPYLDFIHGKLLLHLVKLLNS</sequence>
<dbReference type="Proteomes" id="UP001153555">
    <property type="component" value="Unassembled WGS sequence"/>
</dbReference>
<dbReference type="PANTHER" id="PTHR48258:SF9">
    <property type="entry name" value="OS01G0348150 PROTEIN"/>
    <property type="match status" value="1"/>
</dbReference>
<accession>A0A9N7N6I8</accession>
<feature type="domain" description="DUF4216" evidence="1">
    <location>
        <begin position="38"/>
        <end position="104"/>
    </location>
</feature>
<comment type="caution">
    <text evidence="2">The sequence shown here is derived from an EMBL/GenBank/DDBJ whole genome shotgun (WGS) entry which is preliminary data.</text>
</comment>
<dbReference type="OrthoDB" id="1936304at2759"/>
<keyword evidence="3" id="KW-1185">Reference proteome</keyword>
<reference evidence="2" key="1">
    <citation type="submission" date="2019-12" db="EMBL/GenBank/DDBJ databases">
        <authorList>
            <person name="Scholes J."/>
        </authorList>
    </citation>
    <scope>NUCLEOTIDE SEQUENCE</scope>
</reference>